<evidence type="ECO:0000313" key="6">
    <source>
        <dbReference type="EMBL" id="EAS00062.2"/>
    </source>
</evidence>
<feature type="region of interest" description="Disordered" evidence="5">
    <location>
        <begin position="109"/>
        <end position="150"/>
    </location>
</feature>
<gene>
    <name evidence="6" type="ORF">TTHERM_00890160</name>
</gene>
<feature type="compositionally biased region" description="Polar residues" evidence="5">
    <location>
        <begin position="525"/>
        <end position="540"/>
    </location>
</feature>
<dbReference type="HOGENOM" id="CLU_499237_0_0_1"/>
<feature type="coiled-coil region" evidence="4">
    <location>
        <begin position="273"/>
        <end position="300"/>
    </location>
</feature>
<protein>
    <submittedName>
        <fullName evidence="6">Tetratricopeptide repeat protein</fullName>
    </submittedName>
</protein>
<reference evidence="7" key="1">
    <citation type="journal article" date="2006" name="PLoS Biol.">
        <title>Macronuclear genome sequence of the ciliate Tetrahymena thermophila, a model eukaryote.</title>
        <authorList>
            <person name="Eisen J.A."/>
            <person name="Coyne R.S."/>
            <person name="Wu M."/>
            <person name="Wu D."/>
            <person name="Thiagarajan M."/>
            <person name="Wortman J.R."/>
            <person name="Badger J.H."/>
            <person name="Ren Q."/>
            <person name="Amedeo P."/>
            <person name="Jones K.M."/>
            <person name="Tallon L.J."/>
            <person name="Delcher A.L."/>
            <person name="Salzberg S.L."/>
            <person name="Silva J.C."/>
            <person name="Haas B.J."/>
            <person name="Majoros W.H."/>
            <person name="Farzad M."/>
            <person name="Carlton J.M."/>
            <person name="Smith R.K. Jr."/>
            <person name="Garg J."/>
            <person name="Pearlman R.E."/>
            <person name="Karrer K.M."/>
            <person name="Sun L."/>
            <person name="Manning G."/>
            <person name="Elde N.C."/>
            <person name="Turkewitz A.P."/>
            <person name="Asai D.J."/>
            <person name="Wilkes D.E."/>
            <person name="Wang Y."/>
            <person name="Cai H."/>
            <person name="Collins K."/>
            <person name="Stewart B.A."/>
            <person name="Lee S.R."/>
            <person name="Wilamowska K."/>
            <person name="Weinberg Z."/>
            <person name="Ruzzo W.L."/>
            <person name="Wloga D."/>
            <person name="Gaertig J."/>
            <person name="Frankel J."/>
            <person name="Tsao C.-C."/>
            <person name="Gorovsky M.A."/>
            <person name="Keeling P.J."/>
            <person name="Waller R.F."/>
            <person name="Patron N.J."/>
            <person name="Cherry J.M."/>
            <person name="Stover N.A."/>
            <person name="Krieger C.J."/>
            <person name="del Toro C."/>
            <person name="Ryder H.F."/>
            <person name="Williamson S.C."/>
            <person name="Barbeau R.A."/>
            <person name="Hamilton E.P."/>
            <person name="Orias E."/>
        </authorList>
    </citation>
    <scope>NUCLEOTIDE SEQUENCE [LARGE SCALE GENOMIC DNA]</scope>
    <source>
        <strain evidence="7">SB210</strain>
    </source>
</reference>
<dbReference type="InterPro" id="IPR011990">
    <property type="entry name" value="TPR-like_helical_dom_sf"/>
</dbReference>
<proteinExistence type="predicted"/>
<dbReference type="SUPFAM" id="SSF48452">
    <property type="entry name" value="TPR-like"/>
    <property type="match status" value="1"/>
</dbReference>
<accession>Q23U82</accession>
<feature type="repeat" description="TPR" evidence="3">
    <location>
        <begin position="233"/>
        <end position="266"/>
    </location>
</feature>
<dbReference type="PANTHER" id="PTHR44943">
    <property type="entry name" value="CELLULOSE SYNTHASE OPERON PROTEIN C"/>
    <property type="match status" value="1"/>
</dbReference>
<evidence type="ECO:0000256" key="5">
    <source>
        <dbReference type="SAM" id="MobiDB-lite"/>
    </source>
</evidence>
<dbReference type="InterPro" id="IPR013105">
    <property type="entry name" value="TPR_2"/>
</dbReference>
<keyword evidence="7" id="KW-1185">Reference proteome</keyword>
<feature type="compositionally biased region" description="Low complexity" evidence="5">
    <location>
        <begin position="111"/>
        <end position="145"/>
    </location>
</feature>
<dbReference type="PANTHER" id="PTHR44943:SF4">
    <property type="entry name" value="TPR REPEAT-CONTAINING PROTEIN MJ0798"/>
    <property type="match status" value="1"/>
</dbReference>
<evidence type="ECO:0000256" key="2">
    <source>
        <dbReference type="ARBA" id="ARBA00022803"/>
    </source>
</evidence>
<dbReference type="Pfam" id="PF07719">
    <property type="entry name" value="TPR_2"/>
    <property type="match status" value="1"/>
</dbReference>
<feature type="region of interest" description="Disordered" evidence="5">
    <location>
        <begin position="494"/>
        <end position="540"/>
    </location>
</feature>
<dbReference type="Gene3D" id="1.25.40.10">
    <property type="entry name" value="Tetratricopeptide repeat domain"/>
    <property type="match status" value="3"/>
</dbReference>
<dbReference type="GeneID" id="7831050"/>
<keyword evidence="2 3" id="KW-0802">TPR repeat</keyword>
<dbReference type="OrthoDB" id="10263032at2759"/>
<keyword evidence="4" id="KW-0175">Coiled coil</keyword>
<dbReference type="EMBL" id="GG662629">
    <property type="protein sequence ID" value="EAS00062.2"/>
    <property type="molecule type" value="Genomic_DNA"/>
</dbReference>
<sequence length="540" mass="63728">MNEANYQAENFKGFAEKQFNQDGQKQIFGNHNQNQMHNVLRQSYSATINGSSPMVKTTSQIYQAKTGHSSQQVKDLTNIKKLFNNKQYEQALESIEKYLSLYDPKNPHYIQGQENNLSSNSNNNLNQNQMNGINSSSNHSSSQNLESDDKMDIEDKNKEKENEIIMLIQTKSDCFLHLNRNEEFFRCQDQIFARDNSQTKVFINKGSIYYQVKRYKESLDEFKKYVELVHNDFEAYYWKGLVEEKLKLHQDALNSFEQSLFINPNQIKVVQKKTSLLATLQRYEEAIENQRKVIQYFEHNRNKQNTKQMYQHYFMMGKLYFHMNRVQDSYTYLEKAISERSDHSETYFYLGECFRLTNQLENAIECYEKAALYDSNNDMAMQRREEVQKRLIQEQPSKAQYIQQSSSQMIEEEAQIITLDDIKKDIEQLEQGKRSQIQKIKEGKGVDCDAFELESTRTLVQQYSLNLAAFKSFLRVQDQIDRASTYSNMMSSKFKPVQQPQLIQEKDDDSEDNSQKQIKTHSKQKSLFMSSKNQKNFNQF</sequence>
<dbReference type="InterPro" id="IPR019734">
    <property type="entry name" value="TPR_rpt"/>
</dbReference>
<dbReference type="Proteomes" id="UP000009168">
    <property type="component" value="Unassembled WGS sequence"/>
</dbReference>
<evidence type="ECO:0000256" key="4">
    <source>
        <dbReference type="SAM" id="Coils"/>
    </source>
</evidence>
<dbReference type="InParanoid" id="Q23U82"/>
<evidence type="ECO:0000256" key="3">
    <source>
        <dbReference type="PROSITE-ProRule" id="PRU00339"/>
    </source>
</evidence>
<feature type="repeat" description="TPR" evidence="3">
    <location>
        <begin position="344"/>
        <end position="377"/>
    </location>
</feature>
<evidence type="ECO:0000313" key="7">
    <source>
        <dbReference type="Proteomes" id="UP000009168"/>
    </source>
</evidence>
<dbReference type="AlphaFoldDB" id="Q23U82"/>
<dbReference type="SMART" id="SM00028">
    <property type="entry name" value="TPR"/>
    <property type="match status" value="5"/>
</dbReference>
<organism evidence="6 7">
    <name type="scientific">Tetrahymena thermophila (strain SB210)</name>
    <dbReference type="NCBI Taxonomy" id="312017"/>
    <lineage>
        <taxon>Eukaryota</taxon>
        <taxon>Sar</taxon>
        <taxon>Alveolata</taxon>
        <taxon>Ciliophora</taxon>
        <taxon>Intramacronucleata</taxon>
        <taxon>Oligohymenophorea</taxon>
        <taxon>Hymenostomatida</taxon>
        <taxon>Tetrahymenina</taxon>
        <taxon>Tetrahymenidae</taxon>
        <taxon>Tetrahymena</taxon>
    </lineage>
</organism>
<evidence type="ECO:0000256" key="1">
    <source>
        <dbReference type="ARBA" id="ARBA00022737"/>
    </source>
</evidence>
<dbReference type="KEGG" id="tet:TTHERM_00890160"/>
<dbReference type="InterPro" id="IPR051685">
    <property type="entry name" value="Ycf3/AcsC/BcsC/TPR_MFPF"/>
</dbReference>
<dbReference type="RefSeq" id="XP_001020307.2">
    <property type="nucleotide sequence ID" value="XM_001020307.2"/>
</dbReference>
<keyword evidence="1" id="KW-0677">Repeat</keyword>
<name>Q23U82_TETTS</name>
<dbReference type="Pfam" id="PF13181">
    <property type="entry name" value="TPR_8"/>
    <property type="match status" value="3"/>
</dbReference>
<dbReference type="PROSITE" id="PS50005">
    <property type="entry name" value="TPR"/>
    <property type="match status" value="3"/>
</dbReference>
<feature type="repeat" description="TPR" evidence="3">
    <location>
        <begin position="199"/>
        <end position="232"/>
    </location>
</feature>